<dbReference type="OrthoDB" id="5326588at2759"/>
<comment type="subcellular location">
    <subcellularLocation>
        <location evidence="1">Membrane</location>
        <topology evidence="1">Multi-pass membrane protein</topology>
    </subcellularLocation>
</comment>
<keyword evidence="8 19" id="KW-1133">Transmembrane helix</keyword>
<feature type="transmembrane region" description="Helical" evidence="19">
    <location>
        <begin position="175"/>
        <end position="194"/>
    </location>
</feature>
<evidence type="ECO:0000256" key="3">
    <source>
        <dbReference type="ARBA" id="ARBA00012413"/>
    </source>
</evidence>
<dbReference type="GO" id="GO:0050613">
    <property type="term" value="F:Delta14-sterol reductase activity"/>
    <property type="evidence" value="ECO:0007669"/>
    <property type="project" value="UniProtKB-EC"/>
</dbReference>
<keyword evidence="10" id="KW-0756">Sterol biosynthesis</keyword>
<keyword evidence="11" id="KW-0443">Lipid metabolism</keyword>
<dbReference type="EC" id="1.3.1.70" evidence="3"/>
<evidence type="ECO:0000256" key="13">
    <source>
        <dbReference type="ARBA" id="ARBA00023166"/>
    </source>
</evidence>
<evidence type="ECO:0000256" key="15">
    <source>
        <dbReference type="ARBA" id="ARBA00030165"/>
    </source>
</evidence>
<evidence type="ECO:0000256" key="6">
    <source>
        <dbReference type="ARBA" id="ARBA00022857"/>
    </source>
</evidence>
<sequence>MADSKPLVYAGAATAALALAVPYAIKGLRNGGRKPTTHASDIEFGGPPGAFATMLALPGVIFFLYYACGKDFVMKGLDFRSLLNIKPPGLGELVSLRALGICTGWLGFQVLLERVLPGRVVEGVDLGAAGGKPGEKLKYCVNGHKAFWTSVAGLGALFVSGPTGRRCLASLYDDYAALAGASTVISVGLSTWLYSSSFGQGKLLARGGDTGNPVYDFFIGRELNPRITLPTFLAGAVPELDLKEFCELRPGLIGWMALNLGMAAKQFELTGSLSGSMVLVNLMQGIYVWDACFQEQCILSTMDITTDGFGYMLAFGDLAWVPFTYGLQARYLVDHDPGLSDLCLAGVAALGFGGYYVFRSSNSQKDAFRRDPKGASVKHLETLQVQNLQTGRASNLLVSGWWGLARKINYTGDWTMAFSWSMFCGCPFLGDGSMITYFYPIYFAVLLIHRAGRDDHFCSQKYGDGWKEYKKRVPKVFFPYLI</sequence>
<dbReference type="GO" id="GO:0005789">
    <property type="term" value="C:endoplasmic reticulum membrane"/>
    <property type="evidence" value="ECO:0007669"/>
    <property type="project" value="TreeGrafter"/>
</dbReference>
<feature type="transmembrane region" description="Helical" evidence="19">
    <location>
        <begin position="339"/>
        <end position="358"/>
    </location>
</feature>
<evidence type="ECO:0000256" key="4">
    <source>
        <dbReference type="ARBA" id="ARBA00022516"/>
    </source>
</evidence>
<dbReference type="GO" id="GO:0016126">
    <property type="term" value="P:sterol biosynthetic process"/>
    <property type="evidence" value="ECO:0007669"/>
    <property type="project" value="UniProtKB-KW"/>
</dbReference>
<protein>
    <recommendedName>
        <fullName evidence="18">Delta(14)-sterol reductase</fullName>
        <ecNumber evidence="3">1.3.1.70</ecNumber>
    </recommendedName>
    <alternativeName>
        <fullName evidence="15">C-14 sterol reductase</fullName>
    </alternativeName>
    <alternativeName>
        <fullName evidence="16">Sterol C14-reductase</fullName>
    </alternativeName>
</protein>
<evidence type="ECO:0000256" key="17">
    <source>
        <dbReference type="ARBA" id="ARBA00060577"/>
    </source>
</evidence>
<evidence type="ECO:0000256" key="2">
    <source>
        <dbReference type="ARBA" id="ARBA00005402"/>
    </source>
</evidence>
<evidence type="ECO:0000256" key="1">
    <source>
        <dbReference type="ARBA" id="ARBA00004141"/>
    </source>
</evidence>
<feature type="transmembrane region" description="Helical" evidence="19">
    <location>
        <begin position="309"/>
        <end position="327"/>
    </location>
</feature>
<keyword evidence="4" id="KW-0444">Lipid biosynthesis</keyword>
<dbReference type="Pfam" id="PF01222">
    <property type="entry name" value="ERG4_ERG24"/>
    <property type="match status" value="1"/>
</dbReference>
<dbReference type="FunFam" id="1.20.120.1630:FF:000011">
    <property type="entry name" value="Delta(14)-sterol reductase"/>
    <property type="match status" value="1"/>
</dbReference>
<keyword evidence="14" id="KW-0753">Steroid metabolism</keyword>
<comment type="pathway">
    <text evidence="17">Steroid biosynthesis.</text>
</comment>
<evidence type="ECO:0000256" key="16">
    <source>
        <dbReference type="ARBA" id="ARBA00031227"/>
    </source>
</evidence>
<dbReference type="EMBL" id="CAJNNV010000599">
    <property type="protein sequence ID" value="CAE8583093.1"/>
    <property type="molecule type" value="Genomic_DNA"/>
</dbReference>
<evidence type="ECO:0000256" key="9">
    <source>
        <dbReference type="ARBA" id="ARBA00023002"/>
    </source>
</evidence>
<evidence type="ECO:0000256" key="14">
    <source>
        <dbReference type="ARBA" id="ARBA00023221"/>
    </source>
</evidence>
<dbReference type="PANTHER" id="PTHR21257:SF52">
    <property type="entry name" value="DELTA(14)-STEROL REDUCTASE TM7SF2"/>
    <property type="match status" value="1"/>
</dbReference>
<evidence type="ECO:0000256" key="5">
    <source>
        <dbReference type="ARBA" id="ARBA00022692"/>
    </source>
</evidence>
<dbReference type="Proteomes" id="UP000654075">
    <property type="component" value="Unassembled WGS sequence"/>
</dbReference>
<evidence type="ECO:0000256" key="19">
    <source>
        <dbReference type="SAM" id="Phobius"/>
    </source>
</evidence>
<proteinExistence type="inferred from homology"/>
<evidence type="ECO:0000313" key="21">
    <source>
        <dbReference type="Proteomes" id="UP000654075"/>
    </source>
</evidence>
<keyword evidence="9" id="KW-0560">Oxidoreductase</keyword>
<comment type="caution">
    <text evidence="20">The sequence shown here is derived from an EMBL/GenBank/DDBJ whole genome shotgun (WGS) entry which is preliminary data.</text>
</comment>
<keyword evidence="7" id="KW-0752">Steroid biosynthesis</keyword>
<evidence type="ECO:0000256" key="11">
    <source>
        <dbReference type="ARBA" id="ARBA00023098"/>
    </source>
</evidence>
<keyword evidence="21" id="KW-1185">Reference proteome</keyword>
<dbReference type="PROSITE" id="PS01018">
    <property type="entry name" value="STEROL_REDUCT_2"/>
    <property type="match status" value="1"/>
</dbReference>
<accession>A0A813D474</accession>
<evidence type="ECO:0000256" key="18">
    <source>
        <dbReference type="ARBA" id="ARBA00069705"/>
    </source>
</evidence>
<dbReference type="InterPro" id="IPR018083">
    <property type="entry name" value="Sterol_reductase_CS"/>
</dbReference>
<dbReference type="PANTHER" id="PTHR21257">
    <property type="entry name" value="DELTA(14)-STEROL REDUCTASE"/>
    <property type="match status" value="1"/>
</dbReference>
<evidence type="ECO:0000313" key="20">
    <source>
        <dbReference type="EMBL" id="CAE8583093.1"/>
    </source>
</evidence>
<comment type="similarity">
    <text evidence="2">Belongs to the ERG4/ERG24 family.</text>
</comment>
<organism evidence="20 21">
    <name type="scientific">Polarella glacialis</name>
    <name type="common">Dinoflagellate</name>
    <dbReference type="NCBI Taxonomy" id="89957"/>
    <lineage>
        <taxon>Eukaryota</taxon>
        <taxon>Sar</taxon>
        <taxon>Alveolata</taxon>
        <taxon>Dinophyceae</taxon>
        <taxon>Suessiales</taxon>
        <taxon>Suessiaceae</taxon>
        <taxon>Polarella</taxon>
    </lineage>
</organism>
<dbReference type="PROSITE" id="PS01017">
    <property type="entry name" value="STEROL_REDUCT_1"/>
    <property type="match status" value="1"/>
</dbReference>
<keyword evidence="6" id="KW-0521">NADP</keyword>
<evidence type="ECO:0000256" key="12">
    <source>
        <dbReference type="ARBA" id="ARBA00023136"/>
    </source>
</evidence>
<evidence type="ECO:0000256" key="10">
    <source>
        <dbReference type="ARBA" id="ARBA00023011"/>
    </source>
</evidence>
<evidence type="ECO:0000256" key="7">
    <source>
        <dbReference type="ARBA" id="ARBA00022955"/>
    </source>
</evidence>
<reference evidence="20" key="1">
    <citation type="submission" date="2021-02" db="EMBL/GenBank/DDBJ databases">
        <authorList>
            <person name="Dougan E. K."/>
            <person name="Rhodes N."/>
            <person name="Thang M."/>
            <person name="Chan C."/>
        </authorList>
    </citation>
    <scope>NUCLEOTIDE SEQUENCE</scope>
</reference>
<dbReference type="Gene3D" id="1.20.120.1630">
    <property type="match status" value="1"/>
</dbReference>
<feature type="transmembrane region" description="Helical" evidence="19">
    <location>
        <begin position="45"/>
        <end position="68"/>
    </location>
</feature>
<dbReference type="InterPro" id="IPR001171">
    <property type="entry name" value="ERG24_DHCR-like"/>
</dbReference>
<dbReference type="OMA" id="EWCELRP"/>
<feature type="transmembrane region" description="Helical" evidence="19">
    <location>
        <begin position="146"/>
        <end position="163"/>
    </location>
</feature>
<keyword evidence="12 19" id="KW-0472">Membrane</keyword>
<keyword evidence="5 19" id="KW-0812">Transmembrane</keyword>
<name>A0A813D474_POLGL</name>
<feature type="transmembrane region" description="Helical" evidence="19">
    <location>
        <begin position="7"/>
        <end position="25"/>
    </location>
</feature>
<keyword evidence="13" id="KW-1207">Sterol metabolism</keyword>
<evidence type="ECO:0000256" key="8">
    <source>
        <dbReference type="ARBA" id="ARBA00022989"/>
    </source>
</evidence>
<dbReference type="AlphaFoldDB" id="A0A813D474"/>
<gene>
    <name evidence="20" type="ORF">PGLA1383_LOCUS2080</name>
</gene>